<feature type="region of interest" description="Disordered" evidence="1">
    <location>
        <begin position="89"/>
        <end position="116"/>
    </location>
</feature>
<name>A0A7X9DJL2_UNCKA</name>
<protein>
    <submittedName>
        <fullName evidence="3">Uncharacterized protein</fullName>
    </submittedName>
</protein>
<dbReference type="Proteomes" id="UP000526033">
    <property type="component" value="Unassembled WGS sequence"/>
</dbReference>
<evidence type="ECO:0000256" key="1">
    <source>
        <dbReference type="SAM" id="MobiDB-lite"/>
    </source>
</evidence>
<accession>A0A7X9DJL2</accession>
<reference evidence="3 4" key="1">
    <citation type="journal article" date="2020" name="Biotechnol. Biofuels">
        <title>New insights from the biogas microbiome by comprehensive genome-resolved metagenomics of nearly 1600 species originating from multiple anaerobic digesters.</title>
        <authorList>
            <person name="Campanaro S."/>
            <person name="Treu L."/>
            <person name="Rodriguez-R L.M."/>
            <person name="Kovalovszki A."/>
            <person name="Ziels R.M."/>
            <person name="Maus I."/>
            <person name="Zhu X."/>
            <person name="Kougias P.G."/>
            <person name="Basile A."/>
            <person name="Luo G."/>
            <person name="Schluter A."/>
            <person name="Konstantinidis K.T."/>
            <person name="Angelidaki I."/>
        </authorList>
    </citation>
    <scope>NUCLEOTIDE SEQUENCE [LARGE SCALE GENOMIC DNA]</scope>
    <source>
        <strain evidence="3">AS27yjCOA_165</strain>
    </source>
</reference>
<evidence type="ECO:0000313" key="3">
    <source>
        <dbReference type="EMBL" id="NMB69601.1"/>
    </source>
</evidence>
<proteinExistence type="predicted"/>
<dbReference type="AlphaFoldDB" id="A0A7X9DJL2"/>
<keyword evidence="2" id="KW-0472">Membrane</keyword>
<sequence length="251" mass="26475">MKKRFTYVMVLLVVLALVALPVRFSVSIASVQAGKDECPAGQEQKDGCVLKFKYVPGQGCISKWFPAGAKAEGWSDSCLMPVVPTATAPAPVEPTATNVPATSTAEPTEKPAEPTATPARIQPTATLPAVQVNTESALVVNDGCPAKDDCLCRIASSLETQTALMATQVSLQATQVAQQAVCAVPNNSGMGLSALTDKMAPYLKDVENFLATPTGIFFAILGLAALFAAAFYFTREPAPKTPERRDKVINQ</sequence>
<feature type="transmembrane region" description="Helical" evidence="2">
    <location>
        <begin position="215"/>
        <end position="234"/>
    </location>
</feature>
<keyword evidence="2" id="KW-0812">Transmembrane</keyword>
<feature type="compositionally biased region" description="Low complexity" evidence="1">
    <location>
        <begin position="89"/>
        <end position="106"/>
    </location>
</feature>
<evidence type="ECO:0000313" key="4">
    <source>
        <dbReference type="Proteomes" id="UP000526033"/>
    </source>
</evidence>
<dbReference type="EMBL" id="JAAZNL010000002">
    <property type="protein sequence ID" value="NMB69601.1"/>
    <property type="molecule type" value="Genomic_DNA"/>
</dbReference>
<evidence type="ECO:0000256" key="2">
    <source>
        <dbReference type="SAM" id="Phobius"/>
    </source>
</evidence>
<organism evidence="3 4">
    <name type="scientific">candidate division WWE3 bacterium</name>
    <dbReference type="NCBI Taxonomy" id="2053526"/>
    <lineage>
        <taxon>Bacteria</taxon>
        <taxon>Katanobacteria</taxon>
    </lineage>
</organism>
<gene>
    <name evidence="3" type="ORF">GYA27_00135</name>
</gene>
<keyword evidence="2" id="KW-1133">Transmembrane helix</keyword>
<comment type="caution">
    <text evidence="3">The sequence shown here is derived from an EMBL/GenBank/DDBJ whole genome shotgun (WGS) entry which is preliminary data.</text>
</comment>